<gene>
    <name evidence="2" type="ORF">ACFQ08_26175</name>
</gene>
<dbReference type="Proteomes" id="UP001597024">
    <property type="component" value="Unassembled WGS sequence"/>
</dbReference>
<evidence type="ECO:0000259" key="1">
    <source>
        <dbReference type="Pfam" id="PF13307"/>
    </source>
</evidence>
<name>A0ABW3DW41_9ACTN</name>
<evidence type="ECO:0000313" key="2">
    <source>
        <dbReference type="EMBL" id="MFD0888043.1"/>
    </source>
</evidence>
<dbReference type="Gene3D" id="3.40.50.300">
    <property type="entry name" value="P-loop containing nucleotide triphosphate hydrolases"/>
    <property type="match status" value="1"/>
</dbReference>
<evidence type="ECO:0000313" key="3">
    <source>
        <dbReference type="Proteomes" id="UP001597024"/>
    </source>
</evidence>
<dbReference type="GO" id="GO:0004386">
    <property type="term" value="F:helicase activity"/>
    <property type="evidence" value="ECO:0007669"/>
    <property type="project" value="UniProtKB-KW"/>
</dbReference>
<protein>
    <submittedName>
        <fullName evidence="2">Helicase C-terminal domain-containing protein</fullName>
    </submittedName>
</protein>
<dbReference type="EMBL" id="JBHTHX010001164">
    <property type="protein sequence ID" value="MFD0888043.1"/>
    <property type="molecule type" value="Genomic_DNA"/>
</dbReference>
<dbReference type="Pfam" id="PF13307">
    <property type="entry name" value="Helicase_C_2"/>
    <property type="match status" value="1"/>
</dbReference>
<keyword evidence="2" id="KW-0547">Nucleotide-binding</keyword>
<comment type="caution">
    <text evidence="2">The sequence shown here is derived from an EMBL/GenBank/DDBJ whole genome shotgun (WGS) entry which is preliminary data.</text>
</comment>
<proteinExistence type="predicted"/>
<keyword evidence="2" id="KW-0347">Helicase</keyword>
<keyword evidence="2" id="KW-0067">ATP-binding</keyword>
<keyword evidence="3" id="KW-1185">Reference proteome</keyword>
<reference evidence="3" key="1">
    <citation type="journal article" date="2019" name="Int. J. Syst. Evol. Microbiol.">
        <title>The Global Catalogue of Microorganisms (GCM) 10K type strain sequencing project: providing services to taxonomists for standard genome sequencing and annotation.</title>
        <authorList>
            <consortium name="The Broad Institute Genomics Platform"/>
            <consortium name="The Broad Institute Genome Sequencing Center for Infectious Disease"/>
            <person name="Wu L."/>
            <person name="Ma J."/>
        </authorList>
    </citation>
    <scope>NUCLEOTIDE SEQUENCE [LARGE SCALE GENOMIC DNA]</scope>
    <source>
        <strain evidence="3">CCUG 62974</strain>
    </source>
</reference>
<feature type="non-terminal residue" evidence="2">
    <location>
        <position position="1"/>
    </location>
</feature>
<feature type="domain" description="ATP-dependent helicase C-terminal" evidence="1">
    <location>
        <begin position="2"/>
        <end position="39"/>
    </location>
</feature>
<dbReference type="InterPro" id="IPR027417">
    <property type="entry name" value="P-loop_NTPase"/>
</dbReference>
<accession>A0ABW3DW41</accession>
<organism evidence="2 3">
    <name type="scientific">Streptosporangium algeriense</name>
    <dbReference type="NCBI Taxonomy" id="1682748"/>
    <lineage>
        <taxon>Bacteria</taxon>
        <taxon>Bacillati</taxon>
        <taxon>Actinomycetota</taxon>
        <taxon>Actinomycetes</taxon>
        <taxon>Streptosporangiales</taxon>
        <taxon>Streptosporangiaceae</taxon>
        <taxon>Streptosporangium</taxon>
    </lineage>
</organism>
<sequence>AQGAGRLLRSQHDKGVVAVLDPRLATARYAGFLRDSLPPFWPTNDPGKVRDALRRLGKG</sequence>
<dbReference type="InterPro" id="IPR006555">
    <property type="entry name" value="ATP-dep_Helicase_C"/>
</dbReference>
<keyword evidence="2" id="KW-0378">Hydrolase</keyword>